<organism evidence="3 4">
    <name type="scientific">Vibrio sagamiensis NBRC 104589</name>
    <dbReference type="NCBI Taxonomy" id="1219064"/>
    <lineage>
        <taxon>Bacteria</taxon>
        <taxon>Pseudomonadati</taxon>
        <taxon>Pseudomonadota</taxon>
        <taxon>Gammaproteobacteria</taxon>
        <taxon>Vibrionales</taxon>
        <taxon>Vibrionaceae</taxon>
        <taxon>Vibrio</taxon>
    </lineage>
</organism>
<dbReference type="Gene3D" id="1.10.10.10">
    <property type="entry name" value="Winged helix-like DNA-binding domain superfamily/Winged helix DNA-binding domain"/>
    <property type="match status" value="2"/>
</dbReference>
<evidence type="ECO:0000259" key="2">
    <source>
        <dbReference type="Pfam" id="PF01051"/>
    </source>
</evidence>
<dbReference type="GO" id="GO:0003887">
    <property type="term" value="F:DNA-directed DNA polymerase activity"/>
    <property type="evidence" value="ECO:0007669"/>
    <property type="project" value="InterPro"/>
</dbReference>
<dbReference type="InterPro" id="IPR036388">
    <property type="entry name" value="WH-like_DNA-bd_sf"/>
</dbReference>
<dbReference type="InterPro" id="IPR036390">
    <property type="entry name" value="WH_DNA-bd_sf"/>
</dbReference>
<evidence type="ECO:0000313" key="4">
    <source>
        <dbReference type="Proteomes" id="UP000321922"/>
    </source>
</evidence>
<dbReference type="OrthoDB" id="5810823at2"/>
<dbReference type="GO" id="GO:0006270">
    <property type="term" value="P:DNA replication initiation"/>
    <property type="evidence" value="ECO:0007669"/>
    <property type="project" value="InterPro"/>
</dbReference>
<dbReference type="RefSeq" id="WP_039981883.1">
    <property type="nucleotide sequence ID" value="NZ_BAOJ01000081.1"/>
</dbReference>
<name>A0A511QIR6_9VIBR</name>
<evidence type="ECO:0000256" key="1">
    <source>
        <dbReference type="ARBA" id="ARBA00038283"/>
    </source>
</evidence>
<dbReference type="AlphaFoldDB" id="A0A511QIR6"/>
<dbReference type="InterPro" id="IPR000525">
    <property type="entry name" value="Initiator_Rep_WH1"/>
</dbReference>
<accession>A0A511QIR6</accession>
<dbReference type="SUPFAM" id="SSF46785">
    <property type="entry name" value="Winged helix' DNA-binding domain"/>
    <property type="match status" value="1"/>
</dbReference>
<evidence type="ECO:0000313" key="3">
    <source>
        <dbReference type="EMBL" id="GEM77215.1"/>
    </source>
</evidence>
<dbReference type="EMBL" id="BJXJ01000044">
    <property type="protein sequence ID" value="GEM77215.1"/>
    <property type="molecule type" value="Genomic_DNA"/>
</dbReference>
<sequence length="340" mass="38374">MKKEEGKSVTKPHDAIIAKFRMSAREQDLVTLAFMEVKKFADKSKVVKGQFDPSIPETLESLPTIFYFTQEKVAKLLNVSVKSLNLMDKKTGKTFLHSVCDRLVGRKAEISTQAGDFLVANLISEAEFNNGKLRLEVTRSQAARMLDYGLNKNNFGIIDAKLVLGFKSAYTKRIFEIISRFKNTRDYTTSVGELCAMLGTSLDEHADFSRFRRNCLDRPLAQIVKDSDGVWEYKNQKGYVLETRQGKKATNETKITFKMKHNEKLSTAKADLASPMDYFLEQYRLVVDYVFEDIPLSNNALDTYQLALTEVMKQGELPSVVGGFGGAMELYAKAKSKMIA</sequence>
<gene>
    <name evidence="3" type="ORF">VSA01S_33270</name>
</gene>
<comment type="similarity">
    <text evidence="1">Belongs to the initiator RepB protein family.</text>
</comment>
<dbReference type="Pfam" id="PF01051">
    <property type="entry name" value="Rep3_N"/>
    <property type="match status" value="1"/>
</dbReference>
<protein>
    <recommendedName>
        <fullName evidence="2">Initiator Rep protein WH1 domain-containing protein</fullName>
    </recommendedName>
</protein>
<keyword evidence="4" id="KW-1185">Reference proteome</keyword>
<dbReference type="Proteomes" id="UP000321922">
    <property type="component" value="Unassembled WGS sequence"/>
</dbReference>
<proteinExistence type="inferred from homology"/>
<comment type="caution">
    <text evidence="3">The sequence shown here is derived from an EMBL/GenBank/DDBJ whole genome shotgun (WGS) entry which is preliminary data.</text>
</comment>
<reference evidence="3 4" key="1">
    <citation type="submission" date="2019-07" db="EMBL/GenBank/DDBJ databases">
        <title>Whole genome shotgun sequence of Vibrio sagamiensis NBRC 104589.</title>
        <authorList>
            <person name="Hosoyama A."/>
            <person name="Uohara A."/>
            <person name="Ohji S."/>
            <person name="Ichikawa N."/>
        </authorList>
    </citation>
    <scope>NUCLEOTIDE SEQUENCE [LARGE SCALE GENOMIC DNA]</scope>
    <source>
        <strain evidence="3 4">NBRC 104589</strain>
    </source>
</reference>
<feature type="domain" description="Initiator Rep protein WH1" evidence="2">
    <location>
        <begin position="9"/>
        <end position="178"/>
    </location>
</feature>